<dbReference type="STRING" id="435.A0U92_16540"/>
<evidence type="ECO:0000313" key="2">
    <source>
        <dbReference type="Proteomes" id="UP000188937"/>
    </source>
</evidence>
<organism evidence="1 2">
    <name type="scientific">Acetobacter aceti</name>
    <dbReference type="NCBI Taxonomy" id="435"/>
    <lineage>
        <taxon>Bacteria</taxon>
        <taxon>Pseudomonadati</taxon>
        <taxon>Pseudomonadota</taxon>
        <taxon>Alphaproteobacteria</taxon>
        <taxon>Acetobacterales</taxon>
        <taxon>Acetobacteraceae</taxon>
        <taxon>Acetobacter</taxon>
        <taxon>Acetobacter subgen. Acetobacter</taxon>
    </lineage>
</organism>
<dbReference type="AlphaFoldDB" id="A0A1U9KJZ0"/>
<proteinExistence type="predicted"/>
<dbReference type="KEGG" id="aace:A0U92_16540"/>
<name>A0A1U9KJZ0_ACEAC</name>
<dbReference type="Proteomes" id="UP000188937">
    <property type="component" value="Chromosome"/>
</dbReference>
<sequence length="127" mass="13944">MVVHQYASDLRAMNGHSAFDLVAGPLRRLRTYGMDAIAGRAIRNVGVAPGRGAYEKKRSTRWLQWGGWRSQPVSTSHFWPGSACLLCRGNYRRAPYAPLMALVPCWCCCKQREPGYGATGDGLAGTV</sequence>
<dbReference type="EMBL" id="CP014692">
    <property type="protein sequence ID" value="AQS86093.1"/>
    <property type="molecule type" value="Genomic_DNA"/>
</dbReference>
<accession>A0A1U9KJZ0</accession>
<keyword evidence="2" id="KW-1185">Reference proteome</keyword>
<reference evidence="1 2" key="1">
    <citation type="submission" date="2016-03" db="EMBL/GenBank/DDBJ databases">
        <title>Acetic acid bacteria sequencing.</title>
        <authorList>
            <person name="Brandt J."/>
            <person name="Jakob F."/>
            <person name="Vogel R.F."/>
        </authorList>
    </citation>
    <scope>NUCLEOTIDE SEQUENCE [LARGE SCALE GENOMIC DNA]</scope>
    <source>
        <strain evidence="1 2">TMW2.1153</strain>
    </source>
</reference>
<evidence type="ECO:0000313" key="1">
    <source>
        <dbReference type="EMBL" id="AQS86093.1"/>
    </source>
</evidence>
<protein>
    <submittedName>
        <fullName evidence="1">Uncharacterized protein</fullName>
    </submittedName>
</protein>
<gene>
    <name evidence="1" type="ORF">A0U92_16540</name>
</gene>